<dbReference type="PROSITE" id="PS50005">
    <property type="entry name" value="TPR"/>
    <property type="match status" value="3"/>
</dbReference>
<feature type="repeat" description="TPR" evidence="3">
    <location>
        <begin position="867"/>
        <end position="900"/>
    </location>
</feature>
<evidence type="ECO:0000256" key="2">
    <source>
        <dbReference type="ARBA" id="ARBA00022803"/>
    </source>
</evidence>
<reference evidence="5 6" key="1">
    <citation type="journal article" date="2017" name="Nat. Ecol. Evol.">
        <title>Scallop genome provides insights into evolution of bilaterian karyotype and development.</title>
        <authorList>
            <person name="Wang S."/>
            <person name="Zhang J."/>
            <person name="Jiao W."/>
            <person name="Li J."/>
            <person name="Xun X."/>
            <person name="Sun Y."/>
            <person name="Guo X."/>
            <person name="Huan P."/>
            <person name="Dong B."/>
            <person name="Zhang L."/>
            <person name="Hu X."/>
            <person name="Sun X."/>
            <person name="Wang J."/>
            <person name="Zhao C."/>
            <person name="Wang Y."/>
            <person name="Wang D."/>
            <person name="Huang X."/>
            <person name="Wang R."/>
            <person name="Lv J."/>
            <person name="Li Y."/>
            <person name="Zhang Z."/>
            <person name="Liu B."/>
            <person name="Lu W."/>
            <person name="Hui Y."/>
            <person name="Liang J."/>
            <person name="Zhou Z."/>
            <person name="Hou R."/>
            <person name="Li X."/>
            <person name="Liu Y."/>
            <person name="Li H."/>
            <person name="Ning X."/>
            <person name="Lin Y."/>
            <person name="Zhao L."/>
            <person name="Xing Q."/>
            <person name="Dou J."/>
            <person name="Li Y."/>
            <person name="Mao J."/>
            <person name="Guo H."/>
            <person name="Dou H."/>
            <person name="Li T."/>
            <person name="Mu C."/>
            <person name="Jiang W."/>
            <person name="Fu Q."/>
            <person name="Fu X."/>
            <person name="Miao Y."/>
            <person name="Liu J."/>
            <person name="Yu Q."/>
            <person name="Li R."/>
            <person name="Liao H."/>
            <person name="Li X."/>
            <person name="Kong Y."/>
            <person name="Jiang Z."/>
            <person name="Chourrout D."/>
            <person name="Li R."/>
            <person name="Bao Z."/>
        </authorList>
    </citation>
    <scope>NUCLEOTIDE SEQUENCE [LARGE SCALE GENOMIC DNA]</scope>
    <source>
        <strain evidence="5 6">PY_sf001</strain>
    </source>
</reference>
<evidence type="ECO:0000313" key="6">
    <source>
        <dbReference type="Proteomes" id="UP000242188"/>
    </source>
</evidence>
<sequence length="1551" mass="172378">MQIPVVLRRNKETANCIMEPKEVKTTLKNAREAIRNKEFKEALKHCKSVLAWDKNNYNALVFVGVAAEGLDQIEQSVKAYKRAIEAAPSQPLAWQGLAGLYEKRPSKEHDTDLITVYQKLQKLYCSDKEKLREILVKLAKLYIRLQDLEKGLQIYEEVMGGEEDSARKIHLQTDLVDLLMAEKNLTTQQEHMVMELVTGLTQKETVVTFTNPEHTVARYLDLLIKYHKVTNLPDQCGRLHSLFPALSRPLEILILHYMETETEIKQLEDTVDKLKDLDPESPYLVAAQGFILICQKNYIQARPLLASAAEILKKVVIVHYYLAKALFTLHINKQAQRACDACFSVMLKKDRVVISAGELDSRLSVLQSQIDYRKGTPTSLDRAIQALSQRGELPSDLRILLGFVYLKAGRVEDAQKLVTGTKDTAALDGWAHFVSGDYSGAILRLTLALEAAPSESENHLMLGKALWAVWKEDKSRESAEKSYMSFLKAAKLDPYNSEAFLYLGHFSLDVQHDKVKATKCYQKGFDLDNDNDDAGAALCDLLSSAGQEEDAHNIIVSVTSKASAGSAKWAWLRLGLYQVKHDSPFVAVTSFQSALRADPKDNHVWECLAEAYLHRGSLTAALKAFTKASELEPNSLYCLYQIAAIKQTLCMYTEAIAEYKVILERSPNYVPALKGIGETYLLLARTHLSHSFYGRTRDNCESALLFLTRAANHRADMSCLWKLMGDACTLIHVLAPETFSLTVDNKLVTKAGETSPPGTTSIGLSQTLELGARCYGRALKALPECASLWHDLGVNFFYQSQQSTQTDMVATLSTKAVNALKKALTLDHRNHLHWNALGRVFCLKGCYSPDKAQHCFIKSIQTEPNNVVAWSNLATLYFKNGNIELAHDAFKNAQSLEPSYVACWIGQALIAETVGHEDAMDLFRHTTGMANHVEGATGYASWVCTMMKDKNKHNTELFRYSIKQMAAIPAASDALAKYIDLEKNNPTAYNMYGLLLEHQGLYKMAVGSLQSALELCDHNSPYTQEIRINYARILCKDQQYQEAVVQYDLVTDLITLEDTSNKGLALYMAGRYSESVKVYTAALDLAETEEEQSHVSVAIGMVHYGAGDLDTTKTVLFQSYQMTPPSRIGLLALCALGILQTDMTLTLAVLQELLAGTGSSSQSDVAHLMATANAVLEGNPSAAKNFIQQCIHKHPDQVDLWRLLGSVLITHCHDTTAVTGAATCAQKVHTLNPTLPGIMKLVTSAQLAGGHHSRTNRKGVLSSAQRAVHLNPDQMGNWCNLTAAVHSHTVFHGDKTDKLTELILLYLNWISSTFTDTPNILTSWCKRQRVVSLVEAGRVDEAQQLLSKLKSCKDPELVDFATTITTVLSGDIGAMSQQLLQSRTDTILLEALLETCELGGVNVNLNDILGEMEEDRGRRTEFVCRVLHVYYMYKQAKRTSVQDDNDYLEMKKAVTAVQQLDSHCLPVMLLLGTASLTVNPRLTKHCVVKVSEGGRLQIDKGDEVSIARCLLIKLIYNPNKESEPLQKLLAEAAEEGDVVALDFYNVLSTTN</sequence>
<dbReference type="Pfam" id="PF13431">
    <property type="entry name" value="TPR_17"/>
    <property type="match status" value="1"/>
</dbReference>
<feature type="coiled-coil region" evidence="4">
    <location>
        <begin position="250"/>
        <end position="277"/>
    </location>
</feature>
<dbReference type="STRING" id="6573.A0A210PMT7"/>
<dbReference type="SMART" id="SM00028">
    <property type="entry name" value="TPR"/>
    <property type="match status" value="11"/>
</dbReference>
<feature type="repeat" description="TPR" evidence="3">
    <location>
        <begin position="602"/>
        <end position="635"/>
    </location>
</feature>
<dbReference type="Pfam" id="PF13432">
    <property type="entry name" value="TPR_16"/>
    <property type="match status" value="1"/>
</dbReference>
<dbReference type="EMBL" id="NEDP02005580">
    <property type="protein sequence ID" value="OWF37791.1"/>
    <property type="molecule type" value="Genomic_DNA"/>
</dbReference>
<organism evidence="5 6">
    <name type="scientific">Mizuhopecten yessoensis</name>
    <name type="common">Japanese scallop</name>
    <name type="synonym">Patinopecten yessoensis</name>
    <dbReference type="NCBI Taxonomy" id="6573"/>
    <lineage>
        <taxon>Eukaryota</taxon>
        <taxon>Metazoa</taxon>
        <taxon>Spiralia</taxon>
        <taxon>Lophotrochozoa</taxon>
        <taxon>Mollusca</taxon>
        <taxon>Bivalvia</taxon>
        <taxon>Autobranchia</taxon>
        <taxon>Pteriomorphia</taxon>
        <taxon>Pectinida</taxon>
        <taxon>Pectinoidea</taxon>
        <taxon>Pectinidae</taxon>
        <taxon>Mizuhopecten</taxon>
    </lineage>
</organism>
<keyword evidence="4" id="KW-0175">Coiled coil</keyword>
<protein>
    <submittedName>
        <fullName evidence="5">Tetratricopeptide repeat protein 37</fullName>
    </submittedName>
</protein>
<dbReference type="GO" id="GO:0055087">
    <property type="term" value="C:Ski complex"/>
    <property type="evidence" value="ECO:0007669"/>
    <property type="project" value="InterPro"/>
</dbReference>
<dbReference type="InterPro" id="IPR019734">
    <property type="entry name" value="TPR_rpt"/>
</dbReference>
<dbReference type="InterPro" id="IPR039226">
    <property type="entry name" value="Ski3/TTC37"/>
</dbReference>
<evidence type="ECO:0000256" key="1">
    <source>
        <dbReference type="ARBA" id="ARBA00022737"/>
    </source>
</evidence>
<name>A0A210PMT7_MIZYE</name>
<dbReference type="Pfam" id="PF13181">
    <property type="entry name" value="TPR_8"/>
    <property type="match status" value="1"/>
</dbReference>
<proteinExistence type="predicted"/>
<evidence type="ECO:0000256" key="4">
    <source>
        <dbReference type="SAM" id="Coils"/>
    </source>
</evidence>
<gene>
    <name evidence="5" type="ORF">KP79_PYT15646</name>
</gene>
<keyword evidence="6" id="KW-1185">Reference proteome</keyword>
<dbReference type="InterPro" id="IPR011990">
    <property type="entry name" value="TPR-like_helical_dom_sf"/>
</dbReference>
<dbReference type="Proteomes" id="UP000242188">
    <property type="component" value="Unassembled WGS sequence"/>
</dbReference>
<dbReference type="PANTHER" id="PTHR15704">
    <property type="entry name" value="SUPERKILLER 3 PROTEIN-RELATED"/>
    <property type="match status" value="1"/>
</dbReference>
<evidence type="ECO:0000256" key="3">
    <source>
        <dbReference type="PROSITE-ProRule" id="PRU00339"/>
    </source>
</evidence>
<dbReference type="GO" id="GO:0006401">
    <property type="term" value="P:RNA catabolic process"/>
    <property type="evidence" value="ECO:0007669"/>
    <property type="project" value="InterPro"/>
</dbReference>
<keyword evidence="2 3" id="KW-0802">TPR repeat</keyword>
<dbReference type="Gene3D" id="1.25.40.10">
    <property type="entry name" value="Tetratricopeptide repeat domain"/>
    <property type="match status" value="6"/>
</dbReference>
<comment type="caution">
    <text evidence="5">The sequence shown here is derived from an EMBL/GenBank/DDBJ whole genome shotgun (WGS) entry which is preliminary data.</text>
</comment>
<keyword evidence="1" id="KW-0677">Repeat</keyword>
<feature type="repeat" description="TPR" evidence="3">
    <location>
        <begin position="57"/>
        <end position="90"/>
    </location>
</feature>
<accession>A0A210PMT7</accession>
<evidence type="ECO:0000313" key="5">
    <source>
        <dbReference type="EMBL" id="OWF37791.1"/>
    </source>
</evidence>
<dbReference type="PANTHER" id="PTHR15704:SF7">
    <property type="entry name" value="SUPERKILLER COMPLEX PROTEIN 3"/>
    <property type="match status" value="1"/>
</dbReference>
<dbReference type="OrthoDB" id="421075at2759"/>
<dbReference type="SUPFAM" id="SSF48452">
    <property type="entry name" value="TPR-like"/>
    <property type="match status" value="4"/>
</dbReference>